<name>A0ACC3SJR2_9PEZI</name>
<keyword evidence="2" id="KW-1185">Reference proteome</keyword>
<proteinExistence type="predicted"/>
<organism evidence="1 2">
    <name type="scientific">Zalaria obscura</name>
    <dbReference type="NCBI Taxonomy" id="2024903"/>
    <lineage>
        <taxon>Eukaryota</taxon>
        <taxon>Fungi</taxon>
        <taxon>Dikarya</taxon>
        <taxon>Ascomycota</taxon>
        <taxon>Pezizomycotina</taxon>
        <taxon>Dothideomycetes</taxon>
        <taxon>Dothideomycetidae</taxon>
        <taxon>Dothideales</taxon>
        <taxon>Zalariaceae</taxon>
        <taxon>Zalaria</taxon>
    </lineage>
</organism>
<dbReference type="EMBL" id="JAMKPW020000008">
    <property type="protein sequence ID" value="KAK8215374.1"/>
    <property type="molecule type" value="Genomic_DNA"/>
</dbReference>
<gene>
    <name evidence="1" type="ORF">M8818_001995</name>
</gene>
<evidence type="ECO:0000313" key="2">
    <source>
        <dbReference type="Proteomes" id="UP001320706"/>
    </source>
</evidence>
<evidence type="ECO:0000313" key="1">
    <source>
        <dbReference type="EMBL" id="KAK8215374.1"/>
    </source>
</evidence>
<reference evidence="1" key="1">
    <citation type="submission" date="2024-02" db="EMBL/GenBank/DDBJ databases">
        <title>Metagenome Assembled Genome of Zalaria obscura JY119.</title>
        <authorList>
            <person name="Vighnesh L."/>
            <person name="Jagadeeshwari U."/>
            <person name="Venkata Ramana C."/>
            <person name="Sasikala C."/>
        </authorList>
    </citation>
    <scope>NUCLEOTIDE SEQUENCE</scope>
    <source>
        <strain evidence="1">JY119</strain>
    </source>
</reference>
<sequence length="805" mass="89001">MDPLYANPTNTPSNYLLDRLQERRAASKRSRRSDFGPLPRNSDDDIFLAEAEAERQYDSSPMTATASKRLARSGLAVSMRSDSDTESGVSRKSMGARQTEEKLEKLNKENFDLKLELFHLRKKTASVQLANEKLLGRAEMAEKTNREAVAIQEELVAELEKRDRAVEEAVGIICAHEATIEEMRGKMVQLMEDLGGDTGYCGSEVLELVQQPSSPPDLPSTLASTILPKTGLHVPERHCPPAASALQSRRIGSLQRTPSFLLDKQPSTQALRAVFLAETRELQTVKSFNSLRSRIETDDGHDKGLDVLMSPRLSVLSESSFPSIYNRSPRKGDDTKEEEPRQEFEMGREREVEEEERVIEGRYTREDSITRVNQWIESASPRSTPSKSQQLLKPLSPRLQHRSPLQQTDHQSHQSQSYHSVETALAPPASLHPQPNISAHRTGMQHQQQQQQQQPKTPLEAPQFASPLMPPTPDTVSTRMLRRSRESIDKTSQRSQDQNTHAPQTELIYQPQARLQEEEDTESTTPNPDYAGYPTGGSIITGTPSRFHIQHTETPATNILFDGEGIDDLPLPTSRPHPGRRNSDVPLHVSPRARPEMNRAETTPISPEWVNGGRTLPELAREREVGSGIGSPRTPGRLPVSASTNALLSPSQQTSSPGLSIRTKTQKLFRRLSAGHGSSPARESITTQPARAPPLSPQYAKMTGVTAVTAATAAQEAMSRAERRPRSSYASTRPDTSRRQSLDAVVMLGGARRQSVDVGPVEGRGVFGRMGSLRKAGGGRMSMGGACEGFGKGEKERKVKRVWRG</sequence>
<accession>A0ACC3SJR2</accession>
<protein>
    <submittedName>
        <fullName evidence="1">Uncharacterized protein</fullName>
    </submittedName>
</protein>
<comment type="caution">
    <text evidence="1">The sequence shown here is derived from an EMBL/GenBank/DDBJ whole genome shotgun (WGS) entry which is preliminary data.</text>
</comment>
<dbReference type="Proteomes" id="UP001320706">
    <property type="component" value="Unassembled WGS sequence"/>
</dbReference>